<dbReference type="PANTHER" id="PTHR33908:SF3">
    <property type="entry name" value="UNDECAPRENYL PHOSPHATE-ALPHA-4-AMINO-4-DEOXY-L-ARABINOSE ARABINOSYL TRANSFERASE"/>
    <property type="match status" value="1"/>
</dbReference>
<evidence type="ECO:0000256" key="5">
    <source>
        <dbReference type="ARBA" id="ARBA00015532"/>
    </source>
</evidence>
<proteinExistence type="inferred from homology"/>
<feature type="transmembrane region" description="Helical" evidence="19">
    <location>
        <begin position="291"/>
        <end position="309"/>
    </location>
</feature>
<dbReference type="Pfam" id="PF02366">
    <property type="entry name" value="PMT"/>
    <property type="match status" value="1"/>
</dbReference>
<evidence type="ECO:0000256" key="10">
    <source>
        <dbReference type="ARBA" id="ARBA00022676"/>
    </source>
</evidence>
<evidence type="ECO:0000256" key="11">
    <source>
        <dbReference type="ARBA" id="ARBA00022679"/>
    </source>
</evidence>
<organism evidence="21 22">
    <name type="scientific">Scandinavium lactucae</name>
    <dbReference type="NCBI Taxonomy" id="3095028"/>
    <lineage>
        <taxon>Bacteria</taxon>
        <taxon>Pseudomonadati</taxon>
        <taxon>Pseudomonadota</taxon>
        <taxon>Gammaproteobacteria</taxon>
        <taxon>Enterobacterales</taxon>
        <taxon>Enterobacteriaceae</taxon>
        <taxon>Scandinavium</taxon>
    </lineage>
</organism>
<feature type="transmembrane region" description="Helical" evidence="19">
    <location>
        <begin position="345"/>
        <end position="364"/>
    </location>
</feature>
<dbReference type="EMBL" id="JAWXRC010000018">
    <property type="protein sequence ID" value="MDX6030493.1"/>
    <property type="molecule type" value="Genomic_DNA"/>
</dbReference>
<evidence type="ECO:0000256" key="19">
    <source>
        <dbReference type="HAMAP-Rule" id="MF_01165"/>
    </source>
</evidence>
<dbReference type="Proteomes" id="UP001282336">
    <property type="component" value="Unassembled WGS sequence"/>
</dbReference>
<feature type="domain" description="ArnT-like N-terminal" evidence="20">
    <location>
        <begin position="9"/>
        <end position="237"/>
    </location>
</feature>
<feature type="transmembrane region" description="Helical" evidence="19">
    <location>
        <begin position="112"/>
        <end position="134"/>
    </location>
</feature>
<dbReference type="AlphaFoldDB" id="A0AAJ2VT76"/>
<evidence type="ECO:0000256" key="14">
    <source>
        <dbReference type="ARBA" id="ARBA00022989"/>
    </source>
</evidence>
<accession>A0AAJ2VT76</accession>
<comment type="function">
    <text evidence="17 19">Catalyzes the transfer of the L-Ara4N moiety of the glycolipid undecaprenyl phosphate-alpha-L-Ara4N to lipid A. The modified arabinose is attached to lipid A and is required for resistance to polymyxin and cationic antimicrobial peptides.</text>
</comment>
<dbReference type="PANTHER" id="PTHR33908">
    <property type="entry name" value="MANNOSYLTRANSFERASE YKCB-RELATED"/>
    <property type="match status" value="1"/>
</dbReference>
<dbReference type="InterPro" id="IPR003342">
    <property type="entry name" value="ArnT-like_N"/>
</dbReference>
<dbReference type="GO" id="GO:0010041">
    <property type="term" value="P:response to iron(III) ion"/>
    <property type="evidence" value="ECO:0007669"/>
    <property type="project" value="TreeGrafter"/>
</dbReference>
<evidence type="ECO:0000256" key="16">
    <source>
        <dbReference type="ARBA" id="ARBA00023136"/>
    </source>
</evidence>
<feature type="transmembrane region" description="Helical" evidence="19">
    <location>
        <begin position="204"/>
        <end position="227"/>
    </location>
</feature>
<keyword evidence="10 19" id="KW-0328">Glycosyltransferase</keyword>
<evidence type="ECO:0000256" key="13">
    <source>
        <dbReference type="ARBA" id="ARBA00022985"/>
    </source>
</evidence>
<evidence type="ECO:0000259" key="20">
    <source>
        <dbReference type="Pfam" id="PF02366"/>
    </source>
</evidence>
<evidence type="ECO:0000256" key="7">
    <source>
        <dbReference type="ARBA" id="ARBA00022516"/>
    </source>
</evidence>
<keyword evidence="13 19" id="KW-0448">Lipopolysaccharide biosynthesis</keyword>
<keyword evidence="9 19" id="KW-0441">Lipid A biosynthesis</keyword>
<dbReference type="InterPro" id="IPR050297">
    <property type="entry name" value="LipidA_mod_glycosyltrf_83"/>
</dbReference>
<dbReference type="GO" id="GO:0103015">
    <property type="term" value="F:4-amino-4-deoxy-L-arabinose transferase activity"/>
    <property type="evidence" value="ECO:0007669"/>
    <property type="project" value="UniProtKB-EC"/>
</dbReference>
<feature type="transmembrane region" description="Helical" evidence="19">
    <location>
        <begin position="384"/>
        <end position="401"/>
    </location>
</feature>
<dbReference type="RefSeq" id="WP_319627104.1">
    <property type="nucleotide sequence ID" value="NZ_JAWXRB010000002.1"/>
</dbReference>
<feature type="transmembrane region" description="Helical" evidence="19">
    <location>
        <begin position="257"/>
        <end position="279"/>
    </location>
</feature>
<comment type="subcellular location">
    <subcellularLocation>
        <location evidence="1">Cell inner membrane</location>
        <topology evidence="1">Multi-pass membrane protein</topology>
    </subcellularLocation>
    <subcellularLocation>
        <location evidence="19">Cell membrane</location>
        <topology evidence="19">Multi-pass membrane protein</topology>
    </subcellularLocation>
</comment>
<keyword evidence="7 19" id="KW-0444">Lipid biosynthesis</keyword>
<reference evidence="21" key="1">
    <citation type="submission" date="2023-11" db="EMBL/GenBank/DDBJ databases">
        <title>Scandinavium wanjuensis sp. nov., isolated from lettuce South Korea.</title>
        <authorList>
            <person name="Park J."/>
            <person name="Park S."/>
            <person name="Oh K.K."/>
            <person name="Cho G.S."/>
            <person name="Franz C.M.A.P."/>
        </authorList>
    </citation>
    <scope>NUCLEOTIDE SEQUENCE</scope>
    <source>
        <strain evidence="21">V105_12</strain>
    </source>
</reference>
<dbReference type="GO" id="GO:0006493">
    <property type="term" value="P:protein O-linked glycosylation"/>
    <property type="evidence" value="ECO:0007669"/>
    <property type="project" value="InterPro"/>
</dbReference>
<evidence type="ECO:0000313" key="21">
    <source>
        <dbReference type="EMBL" id="MDX6030493.1"/>
    </source>
</evidence>
<evidence type="ECO:0000313" key="22">
    <source>
        <dbReference type="Proteomes" id="UP001282336"/>
    </source>
</evidence>
<feature type="transmembrane region" description="Helical" evidence="19">
    <location>
        <begin position="408"/>
        <end position="426"/>
    </location>
</feature>
<feature type="transmembrane region" description="Helical" evidence="19">
    <location>
        <begin position="165"/>
        <end position="192"/>
    </location>
</feature>
<evidence type="ECO:0000256" key="4">
    <source>
        <dbReference type="ARBA" id="ARBA00012056"/>
    </source>
</evidence>
<evidence type="ECO:0000256" key="9">
    <source>
        <dbReference type="ARBA" id="ARBA00022556"/>
    </source>
</evidence>
<comment type="similarity">
    <text evidence="3 19">Belongs to the glycosyltransferase 83 family.</text>
</comment>
<comment type="caution">
    <text evidence="21">The sequence shown here is derived from an EMBL/GenBank/DDBJ whole genome shotgun (WGS) entry which is preliminary data.</text>
</comment>
<dbReference type="GO" id="GO:0000030">
    <property type="term" value="F:mannosyltransferase activity"/>
    <property type="evidence" value="ECO:0007669"/>
    <property type="project" value="InterPro"/>
</dbReference>
<dbReference type="HAMAP" id="MF_01165">
    <property type="entry name" value="ArnT_transfer"/>
    <property type="match status" value="1"/>
</dbReference>
<dbReference type="GO" id="GO:0009103">
    <property type="term" value="P:lipopolysaccharide biosynthetic process"/>
    <property type="evidence" value="ECO:0007669"/>
    <property type="project" value="UniProtKB-KW"/>
</dbReference>
<evidence type="ECO:0000256" key="2">
    <source>
        <dbReference type="ARBA" id="ARBA00005200"/>
    </source>
</evidence>
<evidence type="ECO:0000256" key="12">
    <source>
        <dbReference type="ARBA" id="ARBA00022692"/>
    </source>
</evidence>
<dbReference type="InterPro" id="IPR022839">
    <property type="entry name" value="ArnT"/>
</dbReference>
<evidence type="ECO:0000256" key="15">
    <source>
        <dbReference type="ARBA" id="ARBA00023098"/>
    </source>
</evidence>
<name>A0AAJ2VT76_9ENTR</name>
<keyword evidence="14 19" id="KW-1133">Transmembrane helix</keyword>
<evidence type="ECO:0000256" key="17">
    <source>
        <dbReference type="ARBA" id="ARBA00025446"/>
    </source>
</evidence>
<evidence type="ECO:0000256" key="3">
    <source>
        <dbReference type="ARBA" id="ARBA00010814"/>
    </source>
</evidence>
<keyword evidence="11 19" id="KW-0808">Transferase</keyword>
<comment type="catalytic activity">
    <reaction evidence="18 19">
        <text>4-amino-4-deoxy-alpha-L-arabinopyranosyl di-trans,octa-cis-undecaprenyl phosphate + lipid IVA = lipid IIA + di-trans,octa-cis-undecaprenyl phosphate.</text>
        <dbReference type="EC" id="2.4.2.43"/>
    </reaction>
</comment>
<evidence type="ECO:0000256" key="8">
    <source>
        <dbReference type="ARBA" id="ARBA00022519"/>
    </source>
</evidence>
<keyword evidence="8" id="KW-0997">Cell inner membrane</keyword>
<sequence length="552" mass="61953">MKSVRLSASLLFLFVLYYVLPLNFRLLWQPDETRYAEISREMLATGDWLVPHFLGLRYFEKPIAGYWFNSIGQWLFGHSNFAVRFGVVFSTACTALLVAWLAWKLWQDKRTVILSTVIFLTAFLVYGIGTYAVLDPMIALWLMLAMCSFWGATQSPTRAGKLGGYVLLGVACGMGVMTKGFLALAVPVISVLPWVLVQKRWKEVLLWGWVAVGVCILTVLPWGLAIAQREPDFWRYFFWVEHVQRFAQSDAQHKAPFWYYIPFLIAGSLPWLALLPGALKTGWTVRDPQRSAFYLLGWVVMPLLFFSIAKGKLPTYILPCFAPLAILMARYALEAVDKGSKALRYNGIINIAFGLIGLVAVLVVSPWGPLSKPVWNSIELYKCLLAAVAFAAWALVGWLSIRDGVKRWALAACCPLGLALLVGFAIPDKVIDSKQPQFITDIVSEQLAPSRYVLTNSVGVAAGLAWDLKRSDIMMFGQQGELKYGLAYPDAQGRYINPDEFDGWLAAHRAQGPVSLVLQLNKGQKLEELGLPKPDNLYVMSRMVFVQYLPQW</sequence>
<evidence type="ECO:0000256" key="1">
    <source>
        <dbReference type="ARBA" id="ARBA00004429"/>
    </source>
</evidence>
<keyword evidence="6 19" id="KW-1003">Cell membrane</keyword>
<dbReference type="EC" id="2.4.2.43" evidence="4 19"/>
<gene>
    <name evidence="19 21" type="primary">arnT</name>
    <name evidence="21" type="ORF">SIL20_03050</name>
</gene>
<comment type="pathway">
    <text evidence="2 19">Lipopolysaccharide metabolism; 4-amino-4-deoxy-beta-L-arabinose-lipid A biosynthesis.</text>
</comment>
<dbReference type="GO" id="GO:0009245">
    <property type="term" value="P:lipid A biosynthetic process"/>
    <property type="evidence" value="ECO:0007669"/>
    <property type="project" value="UniProtKB-UniRule"/>
</dbReference>
<keyword evidence="15 19" id="KW-0443">Lipid metabolism</keyword>
<feature type="transmembrane region" description="Helical" evidence="19">
    <location>
        <begin position="81"/>
        <end position="103"/>
    </location>
</feature>
<dbReference type="NCBIfam" id="NF009784">
    <property type="entry name" value="PRK13279.1"/>
    <property type="match status" value="1"/>
</dbReference>
<feature type="transmembrane region" description="Helical" evidence="19">
    <location>
        <begin position="315"/>
        <end position="333"/>
    </location>
</feature>
<dbReference type="GO" id="GO:0005886">
    <property type="term" value="C:plasma membrane"/>
    <property type="evidence" value="ECO:0007669"/>
    <property type="project" value="UniProtKB-SubCell"/>
</dbReference>
<evidence type="ECO:0000256" key="18">
    <source>
        <dbReference type="ARBA" id="ARBA00034054"/>
    </source>
</evidence>
<protein>
    <recommendedName>
        <fullName evidence="5 19">Undecaprenyl phosphate-alpha-4-amino-4-deoxy-L-arabinose arabinosyl transferase</fullName>
        <ecNumber evidence="4 19">2.4.2.43</ecNumber>
    </recommendedName>
    <alternativeName>
        <fullName evidence="19">4-amino-4-deoxy-L-arabinose lipid A transferase</fullName>
    </alternativeName>
    <alternativeName>
        <fullName evidence="19">Lipid IV(A) 4-amino-4-deoxy-L-arabinosyltransferase</fullName>
    </alternativeName>
    <alternativeName>
        <fullName evidence="19">Undecaprenyl phosphate-alpha-L-Ara4N transferase</fullName>
    </alternativeName>
</protein>
<keyword evidence="16 19" id="KW-0472">Membrane</keyword>
<keyword evidence="12 19" id="KW-0812">Transmembrane</keyword>
<evidence type="ECO:0000256" key="6">
    <source>
        <dbReference type="ARBA" id="ARBA00022475"/>
    </source>
</evidence>